<keyword evidence="2" id="KW-1185">Reference proteome</keyword>
<dbReference type="AlphaFoldDB" id="A0A0W0H6S4"/>
<dbReference type="EMBL" id="LKEJ01000172">
    <property type="protein sequence ID" value="KTB56534.1"/>
    <property type="molecule type" value="Genomic_DNA"/>
</dbReference>
<evidence type="ECO:0000313" key="1">
    <source>
        <dbReference type="EMBL" id="KTB56534.1"/>
    </source>
</evidence>
<dbReference type="Proteomes" id="UP000053048">
    <property type="component" value="Unassembled WGS sequence"/>
</dbReference>
<evidence type="ECO:0000313" key="2">
    <source>
        <dbReference type="Proteomes" id="UP000053048"/>
    </source>
</evidence>
<name>A0A0W0H6S4_PSEVI</name>
<accession>A0A0W0H6S4</accession>
<reference evidence="1 2" key="1">
    <citation type="submission" date="2015-09" db="EMBL/GenBank/DDBJ databases">
        <title>Genome sequence of ICMP 13104.</title>
        <authorList>
            <person name="Visnovsky S."/>
            <person name="Lu A."/>
            <person name="Panda P."/>
            <person name="Pitman A."/>
        </authorList>
    </citation>
    <scope>NUCLEOTIDE SEQUENCE [LARGE SCALE GENOMIC DNA]</scope>
    <source>
        <strain evidence="1 2">ICMP 13104</strain>
    </source>
</reference>
<gene>
    <name evidence="1" type="ORF">AO067_03005</name>
</gene>
<proteinExistence type="predicted"/>
<organism evidence="1 2">
    <name type="scientific">Pseudomonas viridiflava ICMP 13104</name>
    <dbReference type="NCBI Taxonomy" id="1198305"/>
    <lineage>
        <taxon>Bacteria</taxon>
        <taxon>Pseudomonadati</taxon>
        <taxon>Pseudomonadota</taxon>
        <taxon>Gammaproteobacteria</taxon>
        <taxon>Pseudomonadales</taxon>
        <taxon>Pseudomonadaceae</taxon>
        <taxon>Pseudomonas</taxon>
    </lineage>
</organism>
<comment type="caution">
    <text evidence="1">The sequence shown here is derived from an EMBL/GenBank/DDBJ whole genome shotgun (WGS) entry which is preliminary data.</text>
</comment>
<sequence length="103" mass="11830">MITEDASTVKAIFSIIDNGIIDDYDRFRYEVVVGKGFIDTELLVEKDGVETTNARTDMDDTLLYELVDKLKHSAEQRGEDWVSFVISYKHGEQVSTKFKYPDN</sequence>
<protein>
    <submittedName>
        <fullName evidence="1">Uncharacterized protein</fullName>
    </submittedName>
</protein>